<dbReference type="InterPro" id="IPR034683">
    <property type="entry name" value="IspD/TarI"/>
</dbReference>
<dbReference type="CDD" id="cd05233">
    <property type="entry name" value="SDR_c"/>
    <property type="match status" value="1"/>
</dbReference>
<dbReference type="InterPro" id="IPR036291">
    <property type="entry name" value="NAD(P)-bd_dom_sf"/>
</dbReference>
<proteinExistence type="predicted"/>
<name>A0A542VZU3_ZYMMB</name>
<dbReference type="InterPro" id="IPR020904">
    <property type="entry name" value="Sc_DH/Rdtase_CS"/>
</dbReference>
<reference evidence="3 4" key="1">
    <citation type="submission" date="2019-06" db="EMBL/GenBank/DDBJ databases">
        <title>Genome sequencing of Zymomonas mobilis strains for genetic engineering and biofuel applications.</title>
        <authorList>
            <person name="Teravest M."/>
        </authorList>
    </citation>
    <scope>NUCLEOTIDE SEQUENCE [LARGE SCALE GENOMIC DNA]</scope>
    <source>
        <strain evidence="3 4">AN0101</strain>
    </source>
</reference>
<dbReference type="Pfam" id="PF01128">
    <property type="entry name" value="IspD"/>
    <property type="match status" value="1"/>
</dbReference>
<dbReference type="PIRSF" id="PIRSF036586">
    <property type="entry name" value="CDP-ribitol_syn"/>
    <property type="match status" value="1"/>
</dbReference>
<dbReference type="OrthoDB" id="286404at2"/>
<dbReference type="SUPFAM" id="SSF51735">
    <property type="entry name" value="NAD(P)-binding Rossmann-fold domains"/>
    <property type="match status" value="1"/>
</dbReference>
<dbReference type="NCBIfam" id="NF001183">
    <property type="entry name" value="PRK00155.1-3"/>
    <property type="match status" value="1"/>
</dbReference>
<evidence type="ECO:0000313" key="4">
    <source>
        <dbReference type="Proteomes" id="UP000316887"/>
    </source>
</evidence>
<comment type="caution">
    <text evidence="3">The sequence shown here is derived from an EMBL/GenBank/DDBJ whole genome shotgun (WGS) entry which is preliminary data.</text>
</comment>
<dbReference type="FunFam" id="3.90.550.10:FF:000003">
    <property type="entry name" value="2-C-methyl-D-erythritol 4-phosphate cytidylyltransferase"/>
    <property type="match status" value="1"/>
</dbReference>
<dbReference type="PROSITE" id="PS00061">
    <property type="entry name" value="ADH_SHORT"/>
    <property type="match status" value="1"/>
</dbReference>
<dbReference type="Gene3D" id="3.90.550.10">
    <property type="entry name" value="Spore Coat Polysaccharide Biosynthesis Protein SpsA, Chain A"/>
    <property type="match status" value="1"/>
</dbReference>
<dbReference type="EMBL" id="VFOF01000001">
    <property type="protein sequence ID" value="TQL16852.1"/>
    <property type="molecule type" value="Genomic_DNA"/>
</dbReference>
<dbReference type="CDD" id="cd02516">
    <property type="entry name" value="CDP-ME_synthetase"/>
    <property type="match status" value="1"/>
</dbReference>
<dbReference type="PANTHER" id="PTHR32125:SF4">
    <property type="entry name" value="2-C-METHYL-D-ERYTHRITOL 4-PHOSPHATE CYTIDYLYLTRANSFERASE, CHLOROPLASTIC"/>
    <property type="match status" value="1"/>
</dbReference>
<dbReference type="RefSeq" id="WP_141919250.1">
    <property type="nucleotide sequence ID" value="NZ_VFOF01000001.1"/>
</dbReference>
<dbReference type="PRINTS" id="PR00081">
    <property type="entry name" value="GDHRDH"/>
</dbReference>
<protein>
    <submittedName>
        <fullName evidence="3">2-C-methyl-D-erythritol 4-phosphate cytidylyltransferase</fullName>
    </submittedName>
</protein>
<dbReference type="SUPFAM" id="SSF53448">
    <property type="entry name" value="Nucleotide-diphospho-sugar transferases"/>
    <property type="match status" value="1"/>
</dbReference>
<keyword evidence="2 3" id="KW-0548">Nucleotidyltransferase</keyword>
<dbReference type="InterPro" id="IPR029044">
    <property type="entry name" value="Nucleotide-diphossugar_trans"/>
</dbReference>
<evidence type="ECO:0000313" key="3">
    <source>
        <dbReference type="EMBL" id="TQL16852.1"/>
    </source>
</evidence>
<accession>A0A542VZU3</accession>
<dbReference type="AlphaFoldDB" id="A0A542VZU3"/>
<evidence type="ECO:0000256" key="2">
    <source>
        <dbReference type="ARBA" id="ARBA00022695"/>
    </source>
</evidence>
<dbReference type="Gene3D" id="3.40.50.720">
    <property type="entry name" value="NAD(P)-binding Rossmann-like Domain"/>
    <property type="match status" value="1"/>
</dbReference>
<dbReference type="InterPro" id="IPR012115">
    <property type="entry name" value="CDP-ribitol_syn"/>
</dbReference>
<sequence>MAVAVILGGGKGTRFGDPLPKQFKVLGGKPIVQYTLEAFFSHPAIDEIIVTYPVEYRKEIEKITAPFAAKKMVTLVAGGASRMETTMAALSAIGDRHVKILFHDAVRPFVSHDIISDSLAALDKHQAVDVVIPTADTIVSVDNAQECLVSIPKRSLLRRGQTPQGFWSDGLTAAYRAIDSEILDQFSDDCGVFLYQYPDADIGVVCGDDKNIKITTPIDFFLAEQILYSGQAASRSVLSEEKSQKSVVVFGASSGLGASAVKAMEAKGWQVFSASRSTGTDICNPEQVNRFFKEVAAKTSDIDAVAVFSGVLKTGKITEMTREEISQMIDVNLVGSLNVALAAFPYLKKSSGHLFMVSSSSYFRGRANSAVYSASKAAVVNLTQALSEEWADDNIAVSCIAPRRANTPMRRKAFPNEDPAICLDPEIVSRQVIAMLEHPQTGLIKHIY</sequence>
<evidence type="ECO:0000256" key="1">
    <source>
        <dbReference type="ARBA" id="ARBA00022679"/>
    </source>
</evidence>
<dbReference type="InterPro" id="IPR050088">
    <property type="entry name" value="IspD/TarI_cytidylyltransf_bact"/>
</dbReference>
<dbReference type="Pfam" id="PF00106">
    <property type="entry name" value="adh_short"/>
    <property type="match status" value="1"/>
</dbReference>
<gene>
    <name evidence="3" type="ORF">FBY58_0400</name>
</gene>
<dbReference type="PANTHER" id="PTHR32125">
    <property type="entry name" value="2-C-METHYL-D-ERYTHRITOL 4-PHOSPHATE CYTIDYLYLTRANSFERASE, CHLOROPLASTIC"/>
    <property type="match status" value="1"/>
</dbReference>
<dbReference type="InterPro" id="IPR002347">
    <property type="entry name" value="SDR_fam"/>
</dbReference>
<dbReference type="GO" id="GO:0050518">
    <property type="term" value="F:2-C-methyl-D-erythritol 4-phosphate cytidylyltransferase activity"/>
    <property type="evidence" value="ECO:0007669"/>
    <property type="project" value="UniProtKB-ARBA"/>
</dbReference>
<organism evidence="3 4">
    <name type="scientific">Zymomonas mobilis</name>
    <dbReference type="NCBI Taxonomy" id="542"/>
    <lineage>
        <taxon>Bacteria</taxon>
        <taxon>Pseudomonadati</taxon>
        <taxon>Pseudomonadota</taxon>
        <taxon>Alphaproteobacteria</taxon>
        <taxon>Sphingomonadales</taxon>
        <taxon>Zymomonadaceae</taxon>
        <taxon>Zymomonas</taxon>
    </lineage>
</organism>
<keyword evidence="1 3" id="KW-0808">Transferase</keyword>
<dbReference type="Proteomes" id="UP000316887">
    <property type="component" value="Unassembled WGS sequence"/>
</dbReference>